<dbReference type="Gene3D" id="6.20.190.10">
    <property type="entry name" value="Nutrient germinant receptor protein C, domain 1"/>
    <property type="match status" value="1"/>
</dbReference>
<evidence type="ECO:0000259" key="8">
    <source>
        <dbReference type="Pfam" id="PF05504"/>
    </source>
</evidence>
<accession>A0A1I5V9Q5</accession>
<dbReference type="Gene3D" id="3.30.300.210">
    <property type="entry name" value="Nutrient germinant receptor protein C, domain 3"/>
    <property type="match status" value="1"/>
</dbReference>
<keyword evidence="6" id="KW-0564">Palmitate</keyword>
<name>A0A1I5V9Q5_9BACI</name>
<evidence type="ECO:0000259" key="9">
    <source>
        <dbReference type="Pfam" id="PF25198"/>
    </source>
</evidence>
<proteinExistence type="inferred from homology"/>
<keyword evidence="4" id="KW-0732">Signal</keyword>
<evidence type="ECO:0000256" key="4">
    <source>
        <dbReference type="ARBA" id="ARBA00022729"/>
    </source>
</evidence>
<dbReference type="PANTHER" id="PTHR35789">
    <property type="entry name" value="SPORE GERMINATION PROTEIN B3"/>
    <property type="match status" value="1"/>
</dbReference>
<dbReference type="NCBIfam" id="TIGR02887">
    <property type="entry name" value="spore_ger_x_C"/>
    <property type="match status" value="1"/>
</dbReference>
<dbReference type="InterPro" id="IPR038501">
    <property type="entry name" value="Spore_GerAC_C_sf"/>
</dbReference>
<dbReference type="Pfam" id="PF05504">
    <property type="entry name" value="Spore_GerAC"/>
    <property type="match status" value="1"/>
</dbReference>
<evidence type="ECO:0000256" key="7">
    <source>
        <dbReference type="ARBA" id="ARBA00023288"/>
    </source>
</evidence>
<evidence type="ECO:0000256" key="1">
    <source>
        <dbReference type="ARBA" id="ARBA00004635"/>
    </source>
</evidence>
<dbReference type="RefSeq" id="WP_245762602.1">
    <property type="nucleotide sequence ID" value="NZ_FOXU01000001.1"/>
</dbReference>
<reference evidence="11" key="1">
    <citation type="submission" date="2016-10" db="EMBL/GenBank/DDBJ databases">
        <authorList>
            <person name="Varghese N."/>
            <person name="Submissions S."/>
        </authorList>
    </citation>
    <scope>NUCLEOTIDE SEQUENCE [LARGE SCALE GENOMIC DNA]</scope>
    <source>
        <strain evidence="11">DSM 11706</strain>
    </source>
</reference>
<feature type="domain" description="Spore germination protein N-terminal" evidence="9">
    <location>
        <begin position="23"/>
        <end position="195"/>
    </location>
</feature>
<evidence type="ECO:0000256" key="3">
    <source>
        <dbReference type="ARBA" id="ARBA00022544"/>
    </source>
</evidence>
<dbReference type="EMBL" id="FOXU01000001">
    <property type="protein sequence ID" value="SFQ04142.1"/>
    <property type="molecule type" value="Genomic_DNA"/>
</dbReference>
<keyword evidence="7" id="KW-0449">Lipoprotein</keyword>
<evidence type="ECO:0000313" key="10">
    <source>
        <dbReference type="EMBL" id="SFQ04142.1"/>
    </source>
</evidence>
<dbReference type="GO" id="GO:0009847">
    <property type="term" value="P:spore germination"/>
    <property type="evidence" value="ECO:0007669"/>
    <property type="project" value="InterPro"/>
</dbReference>
<comment type="similarity">
    <text evidence="2">Belongs to the GerABKC lipoprotein family.</text>
</comment>
<dbReference type="AlphaFoldDB" id="A0A1I5V9Q5"/>
<dbReference type="GO" id="GO:0016020">
    <property type="term" value="C:membrane"/>
    <property type="evidence" value="ECO:0007669"/>
    <property type="project" value="UniProtKB-SubCell"/>
</dbReference>
<feature type="domain" description="Spore germination GerAC-like C-terminal" evidence="8">
    <location>
        <begin position="223"/>
        <end position="389"/>
    </location>
</feature>
<evidence type="ECO:0000256" key="5">
    <source>
        <dbReference type="ARBA" id="ARBA00023136"/>
    </source>
</evidence>
<keyword evidence="3" id="KW-0309">Germination</keyword>
<protein>
    <submittedName>
        <fullName evidence="10">Spore germination protein KC</fullName>
    </submittedName>
</protein>
<keyword evidence="5" id="KW-0472">Membrane</keyword>
<dbReference type="PANTHER" id="PTHR35789:SF1">
    <property type="entry name" value="SPORE GERMINATION PROTEIN B3"/>
    <property type="match status" value="1"/>
</dbReference>
<evidence type="ECO:0000256" key="2">
    <source>
        <dbReference type="ARBA" id="ARBA00007886"/>
    </source>
</evidence>
<dbReference type="STRING" id="126156.SAMN05421670_0723"/>
<keyword evidence="11" id="KW-1185">Reference proteome</keyword>
<comment type="subcellular location">
    <subcellularLocation>
        <location evidence="1">Membrane</location>
        <topology evidence="1">Lipid-anchor</topology>
    </subcellularLocation>
</comment>
<dbReference type="InterPro" id="IPR046953">
    <property type="entry name" value="Spore_GerAC-like_C"/>
</dbReference>
<dbReference type="InterPro" id="IPR008844">
    <property type="entry name" value="Spore_GerAC-like"/>
</dbReference>
<evidence type="ECO:0000256" key="6">
    <source>
        <dbReference type="ARBA" id="ARBA00023139"/>
    </source>
</evidence>
<gene>
    <name evidence="10" type="ORF">SAMN05421670_0723</name>
</gene>
<sequence length="401" mass="44609">MDRVIVRFIAIIFVSLLLAGCWDKRELNELAIATAISIDKKDDEYHVAAQVVIPTELSTKGGTGSSPVTLYEANGKSVNEAIRKLTLVAPRMIYLGHLRIVVISEELAKEGIDGTVDFLSRGWELRSDFYLIVSKETDAREILNIQTTLEKVPANDLFNILHTSEANYSSTIAVNFFEMKTNLEREGKQGVLTGVQILGDSSKGSSKQNVESIVPEAFIKFEELAVFKEDKLVGWLNDNESRGYNGITNQVKSTVGIVSCPEGGNGNVSIHIKKYKSEMKSKKTNSNNPEIDLKVNIVANLGEVSCDIDLTKQETVKMLEKEFEKAVKTDLQETIKVVQEKYHTDIFGFGATINKENPEKWKKIKGNWDEIFSEMPVNIDVDAQISHFGSVLNPVGRSTSE</sequence>
<organism evidence="10 11">
    <name type="scientific">Psychrobacillus psychrotolerans</name>
    <dbReference type="NCBI Taxonomy" id="126156"/>
    <lineage>
        <taxon>Bacteria</taxon>
        <taxon>Bacillati</taxon>
        <taxon>Bacillota</taxon>
        <taxon>Bacilli</taxon>
        <taxon>Bacillales</taxon>
        <taxon>Bacillaceae</taxon>
        <taxon>Psychrobacillus</taxon>
    </lineage>
</organism>
<evidence type="ECO:0000313" key="11">
    <source>
        <dbReference type="Proteomes" id="UP000198734"/>
    </source>
</evidence>
<dbReference type="Proteomes" id="UP000198734">
    <property type="component" value="Unassembled WGS sequence"/>
</dbReference>
<dbReference type="Pfam" id="PF25198">
    <property type="entry name" value="Spore_GerAC_N"/>
    <property type="match status" value="1"/>
</dbReference>
<dbReference type="PROSITE" id="PS51257">
    <property type="entry name" value="PROKAR_LIPOPROTEIN"/>
    <property type="match status" value="1"/>
</dbReference>
<dbReference type="InterPro" id="IPR057336">
    <property type="entry name" value="GerAC_N"/>
</dbReference>